<organism evidence="2 3">
    <name type="scientific">Cryptolaemus montrouzieri</name>
    <dbReference type="NCBI Taxonomy" id="559131"/>
    <lineage>
        <taxon>Eukaryota</taxon>
        <taxon>Metazoa</taxon>
        <taxon>Ecdysozoa</taxon>
        <taxon>Arthropoda</taxon>
        <taxon>Hexapoda</taxon>
        <taxon>Insecta</taxon>
        <taxon>Pterygota</taxon>
        <taxon>Neoptera</taxon>
        <taxon>Endopterygota</taxon>
        <taxon>Coleoptera</taxon>
        <taxon>Polyphaga</taxon>
        <taxon>Cucujiformia</taxon>
        <taxon>Coccinelloidea</taxon>
        <taxon>Coccinellidae</taxon>
        <taxon>Scymninae</taxon>
        <taxon>Scymnini</taxon>
        <taxon>Cryptolaemus</taxon>
    </lineage>
</organism>
<dbReference type="Proteomes" id="UP001516400">
    <property type="component" value="Unassembled WGS sequence"/>
</dbReference>
<comment type="caution">
    <text evidence="2">The sequence shown here is derived from an EMBL/GenBank/DDBJ whole genome shotgun (WGS) entry which is preliminary data.</text>
</comment>
<dbReference type="EMBL" id="JABFTP020000124">
    <property type="protein sequence ID" value="KAL3278792.1"/>
    <property type="molecule type" value="Genomic_DNA"/>
</dbReference>
<protein>
    <submittedName>
        <fullName evidence="2">Uncharacterized protein</fullName>
    </submittedName>
</protein>
<reference evidence="2 3" key="1">
    <citation type="journal article" date="2021" name="BMC Biol.">
        <title>Horizontally acquired antibacterial genes associated with adaptive radiation of ladybird beetles.</title>
        <authorList>
            <person name="Li H.S."/>
            <person name="Tang X.F."/>
            <person name="Huang Y.H."/>
            <person name="Xu Z.Y."/>
            <person name="Chen M.L."/>
            <person name="Du X.Y."/>
            <person name="Qiu B.Y."/>
            <person name="Chen P.T."/>
            <person name="Zhang W."/>
            <person name="Slipinski A."/>
            <person name="Escalona H.E."/>
            <person name="Waterhouse R.M."/>
            <person name="Zwick A."/>
            <person name="Pang H."/>
        </authorList>
    </citation>
    <scope>NUCLEOTIDE SEQUENCE [LARGE SCALE GENOMIC DNA]</scope>
    <source>
        <strain evidence="2">SYSU2018</strain>
    </source>
</reference>
<feature type="non-terminal residue" evidence="2">
    <location>
        <position position="64"/>
    </location>
</feature>
<feature type="region of interest" description="Disordered" evidence="1">
    <location>
        <begin position="1"/>
        <end position="25"/>
    </location>
</feature>
<keyword evidence="3" id="KW-1185">Reference proteome</keyword>
<gene>
    <name evidence="2" type="ORF">HHI36_016315</name>
</gene>
<evidence type="ECO:0000313" key="2">
    <source>
        <dbReference type="EMBL" id="KAL3278792.1"/>
    </source>
</evidence>
<accession>A0ABD2NK30</accession>
<sequence length="64" mass="7292">MEEEQKLVERGEALAAQAGEDQPDAIENTLTRNLLRFSGINAESRFPIPRLKCSEKFLNTVREM</sequence>
<name>A0ABD2NK30_9CUCU</name>
<proteinExistence type="predicted"/>
<dbReference type="AlphaFoldDB" id="A0ABD2NK30"/>
<evidence type="ECO:0000313" key="3">
    <source>
        <dbReference type="Proteomes" id="UP001516400"/>
    </source>
</evidence>
<feature type="compositionally biased region" description="Basic and acidic residues" evidence="1">
    <location>
        <begin position="1"/>
        <end position="12"/>
    </location>
</feature>
<evidence type="ECO:0000256" key="1">
    <source>
        <dbReference type="SAM" id="MobiDB-lite"/>
    </source>
</evidence>